<keyword evidence="2" id="KW-0378">Hydrolase</keyword>
<dbReference type="GO" id="GO:0005737">
    <property type="term" value="C:cytoplasm"/>
    <property type="evidence" value="ECO:0007669"/>
    <property type="project" value="TreeGrafter"/>
</dbReference>
<evidence type="ECO:0000256" key="7">
    <source>
        <dbReference type="SAM" id="Phobius"/>
    </source>
</evidence>
<dbReference type="Pfam" id="PF12706">
    <property type="entry name" value="Lactamase_B_2"/>
    <property type="match status" value="1"/>
</dbReference>
<comment type="catalytic activity">
    <reaction evidence="4">
        <text>an N-acyl-1,2-diacyl-sn-glycero-3-phosphoethanolamine + H2O = an N-acylethanolamine + a 1,2-diacyl-sn-glycero-3-phosphate + H(+)</text>
        <dbReference type="Rhea" id="RHEA:33159"/>
        <dbReference type="ChEBI" id="CHEBI:15377"/>
        <dbReference type="ChEBI" id="CHEBI:15378"/>
        <dbReference type="ChEBI" id="CHEBI:52640"/>
        <dbReference type="ChEBI" id="CHEBI:58608"/>
        <dbReference type="ChEBI" id="CHEBI:62537"/>
        <dbReference type="EC" id="3.1.4.54"/>
    </reaction>
    <physiologicalReaction direction="left-to-right" evidence="4">
        <dbReference type="Rhea" id="RHEA:33160"/>
    </physiologicalReaction>
</comment>
<dbReference type="SUPFAM" id="SSF56281">
    <property type="entry name" value="Metallo-hydrolase/oxidoreductase"/>
    <property type="match status" value="1"/>
</dbReference>
<evidence type="ECO:0000256" key="3">
    <source>
        <dbReference type="ARBA" id="ARBA00022833"/>
    </source>
</evidence>
<dbReference type="GO" id="GO:0070292">
    <property type="term" value="P:N-acylphosphatidylethanolamine metabolic process"/>
    <property type="evidence" value="ECO:0007669"/>
    <property type="project" value="TreeGrafter"/>
</dbReference>
<protein>
    <recommendedName>
        <fullName evidence="8">Metallo-beta-lactamase domain-containing protein</fullName>
    </recommendedName>
</protein>
<dbReference type="STRING" id="403673.A0A177WSR3"/>
<evidence type="ECO:0000256" key="2">
    <source>
        <dbReference type="ARBA" id="ARBA00022801"/>
    </source>
</evidence>
<reference evidence="9 10" key="2">
    <citation type="submission" date="2016-05" db="EMBL/GenBank/DDBJ databases">
        <title>Lineage-specific infection strategies underlie the spectrum of fungal disease in amphibians.</title>
        <authorList>
            <person name="Cuomo C.A."/>
            <person name="Farrer R.A."/>
            <person name="James T."/>
            <person name="Longcore J."/>
            <person name="Birren B."/>
        </authorList>
    </citation>
    <scope>NUCLEOTIDE SEQUENCE [LARGE SCALE GENOMIC DNA]</scope>
    <source>
        <strain evidence="9 10">JEL423</strain>
    </source>
</reference>
<dbReference type="GO" id="GO:0046872">
    <property type="term" value="F:metal ion binding"/>
    <property type="evidence" value="ECO:0007669"/>
    <property type="project" value="UniProtKB-KW"/>
</dbReference>
<evidence type="ECO:0000313" key="9">
    <source>
        <dbReference type="EMBL" id="OAJ43159.1"/>
    </source>
</evidence>
<evidence type="ECO:0000259" key="8">
    <source>
        <dbReference type="Pfam" id="PF12706"/>
    </source>
</evidence>
<keyword evidence="7" id="KW-0472">Membrane</keyword>
<organism evidence="9 10">
    <name type="scientific">Batrachochytrium dendrobatidis (strain JEL423)</name>
    <dbReference type="NCBI Taxonomy" id="403673"/>
    <lineage>
        <taxon>Eukaryota</taxon>
        <taxon>Fungi</taxon>
        <taxon>Fungi incertae sedis</taxon>
        <taxon>Chytridiomycota</taxon>
        <taxon>Chytridiomycota incertae sedis</taxon>
        <taxon>Chytridiomycetes</taxon>
        <taxon>Rhizophydiales</taxon>
        <taxon>Rhizophydiales incertae sedis</taxon>
        <taxon>Batrachochytrium</taxon>
    </lineage>
</organism>
<dbReference type="GO" id="GO:0070290">
    <property type="term" value="F:N-acylphosphatidylethanolamine-specific phospholipase D activity"/>
    <property type="evidence" value="ECO:0007669"/>
    <property type="project" value="UniProtKB-EC"/>
</dbReference>
<keyword evidence="1" id="KW-0479">Metal-binding</keyword>
<evidence type="ECO:0000256" key="5">
    <source>
        <dbReference type="ARBA" id="ARBA00053011"/>
    </source>
</evidence>
<proteinExistence type="predicted"/>
<dbReference type="InterPro" id="IPR001279">
    <property type="entry name" value="Metallo-B-lactamas"/>
</dbReference>
<keyword evidence="3" id="KW-0862">Zinc</keyword>
<name>A0A177WSR3_BATDL</name>
<keyword evidence="7" id="KW-1133">Transmembrane helix</keyword>
<dbReference type="EMBL" id="DS022309">
    <property type="protein sequence ID" value="OAJ43159.1"/>
    <property type="molecule type" value="Genomic_DNA"/>
</dbReference>
<dbReference type="VEuPathDB" id="FungiDB:BDEG_26540"/>
<evidence type="ECO:0000256" key="6">
    <source>
        <dbReference type="ARBA" id="ARBA00059369"/>
    </source>
</evidence>
<dbReference type="AlphaFoldDB" id="A0A177WSR3"/>
<accession>A0A177WSR3</accession>
<dbReference type="OrthoDB" id="332863at2759"/>
<dbReference type="GO" id="GO:0070291">
    <property type="term" value="P:N-acylethanolamine metabolic process"/>
    <property type="evidence" value="ECO:0007669"/>
    <property type="project" value="TreeGrafter"/>
</dbReference>
<dbReference type="Gene3D" id="3.60.15.10">
    <property type="entry name" value="Ribonuclease Z/Hydroxyacylglutathione hydrolase-like"/>
    <property type="match status" value="1"/>
</dbReference>
<feature type="transmembrane region" description="Helical" evidence="7">
    <location>
        <begin position="20"/>
        <end position="37"/>
    </location>
</feature>
<dbReference type="PANTHER" id="PTHR15032:SF4">
    <property type="entry name" value="N-ACYL-PHOSPHATIDYLETHANOLAMINE-HYDROLYZING PHOSPHOLIPASE D"/>
    <property type="match status" value="1"/>
</dbReference>
<dbReference type="PANTHER" id="PTHR15032">
    <property type="entry name" value="N-ACYL-PHOSPHATIDYLETHANOLAMINE-HYDROLYZING PHOSPHOLIPASE D"/>
    <property type="match status" value="1"/>
</dbReference>
<reference evidence="9 10" key="1">
    <citation type="submission" date="2006-10" db="EMBL/GenBank/DDBJ databases">
        <title>The Genome Sequence of Batrachochytrium dendrobatidis JEL423.</title>
        <authorList>
            <consortium name="The Broad Institute Genome Sequencing Platform"/>
            <person name="Birren B."/>
            <person name="Lander E."/>
            <person name="Galagan J."/>
            <person name="Cuomo C."/>
            <person name="Devon K."/>
            <person name="Jaffe D."/>
            <person name="Butler J."/>
            <person name="Alvarez P."/>
            <person name="Gnerre S."/>
            <person name="Grabherr M."/>
            <person name="Kleber M."/>
            <person name="Mauceli E."/>
            <person name="Brockman W."/>
            <person name="Young S."/>
            <person name="LaButti K."/>
            <person name="Sykes S."/>
            <person name="DeCaprio D."/>
            <person name="Crawford M."/>
            <person name="Koehrsen M."/>
            <person name="Engels R."/>
            <person name="Montgomery P."/>
            <person name="Pearson M."/>
            <person name="Howarth C."/>
            <person name="Larson L."/>
            <person name="White J."/>
            <person name="O'Leary S."/>
            <person name="Kodira C."/>
            <person name="Zeng Q."/>
            <person name="Yandava C."/>
            <person name="Alvarado L."/>
            <person name="Longcore J."/>
            <person name="James T."/>
        </authorList>
    </citation>
    <scope>NUCLEOTIDE SEQUENCE [LARGE SCALE GENOMIC DNA]</scope>
    <source>
        <strain evidence="9 10">JEL423</strain>
    </source>
</reference>
<keyword evidence="7" id="KW-0812">Transmembrane</keyword>
<comment type="catalytic activity">
    <reaction evidence="5">
        <text>1,2-dihexadecanoyl-sn-glycero-3-phospho-(N-hexadecanoyl)-ethanolamine + H2O = 1,2-dihexadecanoyl-sn-glycero-3-phosphate + N-hexadecanoylethanolamine + H(+)</text>
        <dbReference type="Rhea" id="RHEA:51408"/>
        <dbReference type="ChEBI" id="CHEBI:15377"/>
        <dbReference type="ChEBI" id="CHEBI:15378"/>
        <dbReference type="ChEBI" id="CHEBI:71464"/>
        <dbReference type="ChEBI" id="CHEBI:72859"/>
        <dbReference type="ChEBI" id="CHEBI:134072"/>
    </reaction>
    <physiologicalReaction direction="left-to-right" evidence="5">
        <dbReference type="Rhea" id="RHEA:51409"/>
    </physiologicalReaction>
</comment>
<feature type="domain" description="Metallo-beta-lactamase" evidence="8">
    <location>
        <begin position="355"/>
        <end position="550"/>
    </location>
</feature>
<evidence type="ECO:0000256" key="1">
    <source>
        <dbReference type="ARBA" id="ARBA00022723"/>
    </source>
</evidence>
<dbReference type="InterPro" id="IPR036866">
    <property type="entry name" value="RibonucZ/Hydroxyglut_hydro"/>
</dbReference>
<dbReference type="eggNOG" id="KOG3798">
    <property type="taxonomic scope" value="Eukaryota"/>
</dbReference>
<dbReference type="Proteomes" id="UP000077115">
    <property type="component" value="Unassembled WGS sequence"/>
</dbReference>
<evidence type="ECO:0000313" key="10">
    <source>
        <dbReference type="Proteomes" id="UP000077115"/>
    </source>
</evidence>
<dbReference type="FunFam" id="3.60.15.10:FF:000136">
    <property type="entry name" value="N-Acyl Phosphatidyl Ethanolamine specific phospholipase D (NAPE-PLD) homolog"/>
    <property type="match status" value="1"/>
</dbReference>
<sequence>MQVFQLAFDHVLPKCRPSTSMIVTVVGVGTVITIAFFEQGRFWITRPVRHAKLRHHWELVVPNEHDASAGLDESNCSDSSDCESDSQQCAIALPNSTISDIDSSTSTLDRRFSHKMAATRPVDLHQKENDASTTNCSTLVATCGYTSNTSDSLTIAETSSDCSDNDDHNLKLGSTELVMTQSTPYSITAILTLRPAVDLIVAGWSVLSKSYCPWFALPEPSVTTATQWRQRLFNSLGVAGRFVNPFIEWQDRNTADLFGYLKWQFTRNNRNNVPSDIKELDQAMPLATPDFGLMEEYTLKRTEMRIQSNSASRRMSDFITHSDSQCSEAKPLKEASLMSITWIGQSTCFVQMDGYNILTDPIFSSRTIGEWFGPKRIRPTPCTLEQLPKIDIVLVSHNHYDHLDTTVVKKLGNSVKWYVPLGMCTWLASYGITNAVELDWWQEHHHDDSLIITGAPIQHWSGRHFLDVNATLWSSFVVQGKTSSFFHCGDTGYCQAFKEIGKRLGPITFASLPIGSYEPREYMKHQHMNPSEACKVHKDIGATFSLGVHWGTFMMSDEYYLDPPAYLEKGRIKYGLKSGSVFTTMLGETITIALDCPSDNTKIKR</sequence>
<comment type="function">
    <text evidence="6">D-type phospholipase that hydrolyzes N-acyl-phosphatidylethanolamines (NAPEs) to produce bioactive N-acylethanolamines/fatty acid ethanolamides (NAEs/FAEs) and phosphatidic acid. NAEs are bioactive lipids that are involved in diverse physiological processes such as growth and lifespan.</text>
</comment>
<gene>
    <name evidence="9" type="ORF">BDEG_26540</name>
</gene>
<evidence type="ECO:0000256" key="4">
    <source>
        <dbReference type="ARBA" id="ARBA00051257"/>
    </source>
</evidence>